<gene>
    <name evidence="1" type="ORF">M6B38_413635</name>
</gene>
<protein>
    <submittedName>
        <fullName evidence="1">Photosystem II protein D2 (Plastid)</fullName>
    </submittedName>
</protein>
<organism evidence="1 2">
    <name type="scientific">Iris pallida</name>
    <name type="common">Sweet iris</name>
    <dbReference type="NCBI Taxonomy" id="29817"/>
    <lineage>
        <taxon>Eukaryota</taxon>
        <taxon>Viridiplantae</taxon>
        <taxon>Streptophyta</taxon>
        <taxon>Embryophyta</taxon>
        <taxon>Tracheophyta</taxon>
        <taxon>Spermatophyta</taxon>
        <taxon>Magnoliopsida</taxon>
        <taxon>Liliopsida</taxon>
        <taxon>Asparagales</taxon>
        <taxon>Iridaceae</taxon>
        <taxon>Iridoideae</taxon>
        <taxon>Irideae</taxon>
        <taxon>Iris</taxon>
    </lineage>
</organism>
<accession>A0AAX6FLV8</accession>
<reference evidence="1" key="1">
    <citation type="journal article" date="2023" name="GigaByte">
        <title>Genome assembly of the bearded iris, Iris pallida Lam.</title>
        <authorList>
            <person name="Bruccoleri R.E."/>
            <person name="Oakeley E.J."/>
            <person name="Faust A.M.E."/>
            <person name="Altorfer M."/>
            <person name="Dessus-Babus S."/>
            <person name="Burckhardt D."/>
            <person name="Oertli M."/>
            <person name="Naumann U."/>
            <person name="Petersen F."/>
            <person name="Wong J."/>
        </authorList>
    </citation>
    <scope>NUCLEOTIDE SEQUENCE</scope>
    <source>
        <strain evidence="1">GSM-AAB239-AS_SAM_17_03QT</strain>
    </source>
</reference>
<reference evidence="1" key="2">
    <citation type="submission" date="2023-04" db="EMBL/GenBank/DDBJ databases">
        <authorList>
            <person name="Bruccoleri R.E."/>
            <person name="Oakeley E.J."/>
            <person name="Faust A.-M."/>
            <person name="Dessus-Babus S."/>
            <person name="Altorfer M."/>
            <person name="Burckhardt D."/>
            <person name="Oertli M."/>
            <person name="Naumann U."/>
            <person name="Petersen F."/>
            <person name="Wong J."/>
        </authorList>
    </citation>
    <scope>NUCLEOTIDE SEQUENCE</scope>
    <source>
        <strain evidence="1">GSM-AAB239-AS_SAM_17_03QT</strain>
        <tissue evidence="1">Leaf</tissue>
    </source>
</reference>
<comment type="caution">
    <text evidence="1">The sequence shown here is derived from an EMBL/GenBank/DDBJ whole genome shotgun (WGS) entry which is preliminary data.</text>
</comment>
<dbReference type="AlphaFoldDB" id="A0AAX6FLV8"/>
<name>A0AAX6FLV8_IRIPA</name>
<proteinExistence type="predicted"/>
<evidence type="ECO:0000313" key="1">
    <source>
        <dbReference type="EMBL" id="KAJ6816941.1"/>
    </source>
</evidence>
<evidence type="ECO:0000313" key="2">
    <source>
        <dbReference type="Proteomes" id="UP001140949"/>
    </source>
</evidence>
<dbReference type="Proteomes" id="UP001140949">
    <property type="component" value="Unassembled WGS sequence"/>
</dbReference>
<dbReference type="EMBL" id="JANAVB010028000">
    <property type="protein sequence ID" value="KAJ6816941.1"/>
    <property type="molecule type" value="Genomic_DNA"/>
</dbReference>
<keyword evidence="2" id="KW-1185">Reference proteome</keyword>
<sequence length="33" mass="3941">MKWVQHPIMKPLKEEDKSKYSCYTKTGTKNQPD</sequence>